<protein>
    <recommendedName>
        <fullName evidence="3">Response regulatory domain-containing protein</fullName>
    </recommendedName>
</protein>
<dbReference type="RefSeq" id="WP_184870533.1">
    <property type="nucleotide sequence ID" value="NZ_BAAAWY010000021.1"/>
</dbReference>
<comment type="caution">
    <text evidence="1">The sequence shown here is derived from an EMBL/GenBank/DDBJ whole genome shotgun (WGS) entry which is preliminary data.</text>
</comment>
<sequence length="127" mass="13655">MHILVTEQNPGQGEDLAQRLRYLGCTVSTCHDGSADICRGVVAGGCPLEGRRPADLVVGVRGERELTAHEYGAVCGLRAGLPVVLTGLDWKDKPPVPDGLRPRVSSVRRSALLNGCVDALRDDRENR</sequence>
<proteinExistence type="predicted"/>
<dbReference type="AlphaFoldDB" id="A0A7W9NMF6"/>
<dbReference type="Proteomes" id="UP000585638">
    <property type="component" value="Unassembled WGS sequence"/>
</dbReference>
<dbReference type="EMBL" id="JACHIR010000005">
    <property type="protein sequence ID" value="MBB5898070.1"/>
    <property type="molecule type" value="Genomic_DNA"/>
</dbReference>
<evidence type="ECO:0000313" key="2">
    <source>
        <dbReference type="Proteomes" id="UP000585638"/>
    </source>
</evidence>
<name>A0A7W9NMF6_9PSEU</name>
<reference evidence="1 2" key="1">
    <citation type="submission" date="2020-08" db="EMBL/GenBank/DDBJ databases">
        <title>Sequencing the genomes of 1000 actinobacteria strains.</title>
        <authorList>
            <person name="Klenk H.-P."/>
        </authorList>
    </citation>
    <scope>NUCLEOTIDE SEQUENCE [LARGE SCALE GENOMIC DNA]</scope>
    <source>
        <strain evidence="1 2">DSM 43851</strain>
    </source>
</reference>
<keyword evidence="2" id="KW-1185">Reference proteome</keyword>
<evidence type="ECO:0000313" key="1">
    <source>
        <dbReference type="EMBL" id="MBB5898070.1"/>
    </source>
</evidence>
<gene>
    <name evidence="1" type="ORF">BJ998_009329</name>
</gene>
<evidence type="ECO:0008006" key="3">
    <source>
        <dbReference type="Google" id="ProtNLM"/>
    </source>
</evidence>
<organism evidence="1 2">
    <name type="scientific">Kutzneria kofuensis</name>
    <dbReference type="NCBI Taxonomy" id="103725"/>
    <lineage>
        <taxon>Bacteria</taxon>
        <taxon>Bacillati</taxon>
        <taxon>Actinomycetota</taxon>
        <taxon>Actinomycetes</taxon>
        <taxon>Pseudonocardiales</taxon>
        <taxon>Pseudonocardiaceae</taxon>
        <taxon>Kutzneria</taxon>
    </lineage>
</organism>
<accession>A0A7W9NMF6</accession>